<protein>
    <submittedName>
        <fullName evidence="1">Methyltransferase</fullName>
    </submittedName>
</protein>
<organism evidence="1 2">
    <name type="scientific">Aurantiacibacter sediminis</name>
    <dbReference type="NCBI Taxonomy" id="2793064"/>
    <lineage>
        <taxon>Bacteria</taxon>
        <taxon>Pseudomonadati</taxon>
        <taxon>Pseudomonadota</taxon>
        <taxon>Alphaproteobacteria</taxon>
        <taxon>Sphingomonadales</taxon>
        <taxon>Erythrobacteraceae</taxon>
        <taxon>Aurantiacibacter</taxon>
    </lineage>
</organism>
<dbReference type="Gene3D" id="3.40.50.150">
    <property type="entry name" value="Vaccinia Virus protein VP39"/>
    <property type="match status" value="1"/>
</dbReference>
<dbReference type="GO" id="GO:0032259">
    <property type="term" value="P:methylation"/>
    <property type="evidence" value="ECO:0007669"/>
    <property type="project" value="UniProtKB-KW"/>
</dbReference>
<sequence length="218" mass="23907">MKSNDLARQGKTSIRARVKRALGPAGVFFKGFLEEPRMVGSVIPSSKVTIDAMLDPLDWGNCKLFVEYGPGVGTFCPHILDRLPRGGELLVIDTNPLFIDYLRKTFGDSRFHAVLGSAEDVEAIVKSIGHDHADYVLSGLPFSTLPDGVGENIAAATYRVLREGGAFLTYQFKGVARDLTARHFPRVETGFVWRNIPPCILAWGYKDAPAKNDDKPSA</sequence>
<dbReference type="RefSeq" id="WP_197922545.1">
    <property type="nucleotide sequence ID" value="NZ_CAWPTA010000009.1"/>
</dbReference>
<dbReference type="InterPro" id="IPR029063">
    <property type="entry name" value="SAM-dependent_MTases_sf"/>
</dbReference>
<proteinExistence type="predicted"/>
<evidence type="ECO:0000313" key="1">
    <source>
        <dbReference type="EMBL" id="MBH5323531.1"/>
    </source>
</evidence>
<keyword evidence="2" id="KW-1185">Reference proteome</keyword>
<dbReference type="EMBL" id="JAEANY010000004">
    <property type="protein sequence ID" value="MBH5323531.1"/>
    <property type="molecule type" value="Genomic_DNA"/>
</dbReference>
<reference evidence="1 2" key="1">
    <citation type="submission" date="2020-11" db="EMBL/GenBank/DDBJ databases">
        <title>Erythrobacter sediminis sp. nov., a marine bacterium from a tidal flat of Garorim Bay.</title>
        <authorList>
            <person name="Kim D."/>
            <person name="Yoo Y."/>
            <person name="Kim J.-J."/>
        </authorList>
    </citation>
    <scope>NUCLEOTIDE SEQUENCE [LARGE SCALE GENOMIC DNA]</scope>
    <source>
        <strain evidence="1 2">JGD-13</strain>
    </source>
</reference>
<name>A0ABS0N6V9_9SPHN</name>
<evidence type="ECO:0000313" key="2">
    <source>
        <dbReference type="Proteomes" id="UP000602442"/>
    </source>
</evidence>
<dbReference type="GO" id="GO:0008168">
    <property type="term" value="F:methyltransferase activity"/>
    <property type="evidence" value="ECO:0007669"/>
    <property type="project" value="UniProtKB-KW"/>
</dbReference>
<dbReference type="Proteomes" id="UP000602442">
    <property type="component" value="Unassembled WGS sequence"/>
</dbReference>
<gene>
    <name evidence="1" type="ORF">I5L03_13155</name>
</gene>
<keyword evidence="1" id="KW-0489">Methyltransferase</keyword>
<dbReference type="SUPFAM" id="SSF53335">
    <property type="entry name" value="S-adenosyl-L-methionine-dependent methyltransferases"/>
    <property type="match status" value="1"/>
</dbReference>
<keyword evidence="1" id="KW-0808">Transferase</keyword>
<comment type="caution">
    <text evidence="1">The sequence shown here is derived from an EMBL/GenBank/DDBJ whole genome shotgun (WGS) entry which is preliminary data.</text>
</comment>
<accession>A0ABS0N6V9</accession>